<sequence>MHQAMTTLPGTSSPPAAPTNLTDHAMAAAGEQGRVPSRSCHRPRIRQLNAVTQLPSRPPPPLVRAAPAGAQRKRLSRSKREEAAKITQPCSECGKRFWSWKALFGHMRCHPDRPWRGIEPPPDCPRRGPDLAGPPADPASADEGGVSDAEVEAAISLVLLKGEQPEGSGSDELASPAQASGRFRCSSCDKVFDTPNGLGGHRAGHARWARDAVVARKRKMAEEGARRAVQVHKCGVCSMRFSSGQALGGHMSSHWKGESQLRVVVAAAEPASSFTSAACGCRFDLNLPAEEEREDVSFPSAFAIEPDRNLPPDGLHHEVLLFQQNPRQKN</sequence>
<evidence type="ECO:0000313" key="4">
    <source>
        <dbReference type="EMBL" id="MQM03441.1"/>
    </source>
</evidence>
<comment type="caution">
    <text evidence="4">The sequence shown here is derived from an EMBL/GenBank/DDBJ whole genome shotgun (WGS) entry which is preliminary data.</text>
</comment>
<gene>
    <name evidence="4" type="ORF">Taro_036222</name>
</gene>
<keyword evidence="5" id="KW-1185">Reference proteome</keyword>
<evidence type="ECO:0000313" key="5">
    <source>
        <dbReference type="Proteomes" id="UP000652761"/>
    </source>
</evidence>
<dbReference type="SMART" id="SM00355">
    <property type="entry name" value="ZnF_C2H2"/>
    <property type="match status" value="3"/>
</dbReference>
<accession>A0A843WCR3</accession>
<keyword evidence="1" id="KW-0863">Zinc-finger</keyword>
<dbReference type="PANTHER" id="PTHR47591">
    <property type="entry name" value="ZINC FINGER PROTEIN ZAT2-RELATED"/>
    <property type="match status" value="1"/>
</dbReference>
<dbReference type="Proteomes" id="UP000652761">
    <property type="component" value="Unassembled WGS sequence"/>
</dbReference>
<dbReference type="Pfam" id="PF13912">
    <property type="entry name" value="zf-C2H2_6"/>
    <property type="match status" value="3"/>
</dbReference>
<dbReference type="InterPro" id="IPR036236">
    <property type="entry name" value="Znf_C2H2_sf"/>
</dbReference>
<dbReference type="PROSITE" id="PS50157">
    <property type="entry name" value="ZINC_FINGER_C2H2_2"/>
    <property type="match status" value="2"/>
</dbReference>
<feature type="region of interest" description="Disordered" evidence="2">
    <location>
        <begin position="1"/>
        <end position="21"/>
    </location>
</feature>
<proteinExistence type="predicted"/>
<dbReference type="InterPro" id="IPR013087">
    <property type="entry name" value="Znf_C2H2_type"/>
</dbReference>
<dbReference type="OrthoDB" id="6077919at2759"/>
<evidence type="ECO:0000256" key="2">
    <source>
        <dbReference type="SAM" id="MobiDB-lite"/>
    </source>
</evidence>
<dbReference type="PROSITE" id="PS00028">
    <property type="entry name" value="ZINC_FINGER_C2H2_1"/>
    <property type="match status" value="3"/>
</dbReference>
<feature type="domain" description="C2H2-type" evidence="3">
    <location>
        <begin position="88"/>
        <end position="110"/>
    </location>
</feature>
<reference evidence="4" key="1">
    <citation type="submission" date="2017-07" db="EMBL/GenBank/DDBJ databases">
        <title>Taro Niue Genome Assembly and Annotation.</title>
        <authorList>
            <person name="Atibalentja N."/>
            <person name="Keating K."/>
            <person name="Fields C.J."/>
        </authorList>
    </citation>
    <scope>NUCLEOTIDE SEQUENCE</scope>
    <source>
        <strain evidence="4">Niue_2</strain>
        <tissue evidence="4">Leaf</tissue>
    </source>
</reference>
<feature type="domain" description="C2H2-type" evidence="3">
    <location>
        <begin position="183"/>
        <end position="206"/>
    </location>
</feature>
<dbReference type="SUPFAM" id="SSF57667">
    <property type="entry name" value="beta-beta-alpha zinc fingers"/>
    <property type="match status" value="1"/>
</dbReference>
<keyword evidence="1" id="KW-0479">Metal-binding</keyword>
<dbReference type="EMBL" id="NMUH01003034">
    <property type="protein sequence ID" value="MQM03441.1"/>
    <property type="molecule type" value="Genomic_DNA"/>
</dbReference>
<evidence type="ECO:0000259" key="3">
    <source>
        <dbReference type="PROSITE" id="PS50157"/>
    </source>
</evidence>
<name>A0A843WCR3_COLES</name>
<feature type="region of interest" description="Disordered" evidence="2">
    <location>
        <begin position="120"/>
        <end position="147"/>
    </location>
</feature>
<feature type="region of interest" description="Disordered" evidence="2">
    <location>
        <begin position="52"/>
        <end position="83"/>
    </location>
</feature>
<keyword evidence="1" id="KW-0862">Zinc</keyword>
<evidence type="ECO:0000256" key="1">
    <source>
        <dbReference type="PROSITE-ProRule" id="PRU00042"/>
    </source>
</evidence>
<dbReference type="GO" id="GO:0008270">
    <property type="term" value="F:zinc ion binding"/>
    <property type="evidence" value="ECO:0007669"/>
    <property type="project" value="UniProtKB-KW"/>
</dbReference>
<feature type="compositionally biased region" description="Low complexity" evidence="2">
    <location>
        <begin position="130"/>
        <end position="144"/>
    </location>
</feature>
<dbReference type="PANTHER" id="PTHR47591:SF13">
    <property type="entry name" value="OS02G0293900 PROTEIN"/>
    <property type="match status" value="1"/>
</dbReference>
<organism evidence="4 5">
    <name type="scientific">Colocasia esculenta</name>
    <name type="common">Wild taro</name>
    <name type="synonym">Arum esculentum</name>
    <dbReference type="NCBI Taxonomy" id="4460"/>
    <lineage>
        <taxon>Eukaryota</taxon>
        <taxon>Viridiplantae</taxon>
        <taxon>Streptophyta</taxon>
        <taxon>Embryophyta</taxon>
        <taxon>Tracheophyta</taxon>
        <taxon>Spermatophyta</taxon>
        <taxon>Magnoliopsida</taxon>
        <taxon>Liliopsida</taxon>
        <taxon>Araceae</taxon>
        <taxon>Aroideae</taxon>
        <taxon>Colocasieae</taxon>
        <taxon>Colocasia</taxon>
    </lineage>
</organism>
<dbReference type="Gene3D" id="3.30.160.60">
    <property type="entry name" value="Classic Zinc Finger"/>
    <property type="match status" value="1"/>
</dbReference>
<protein>
    <recommendedName>
        <fullName evidence="3">C2H2-type domain-containing protein</fullName>
    </recommendedName>
</protein>
<dbReference type="AlphaFoldDB" id="A0A843WCR3"/>